<proteinExistence type="inferred from homology"/>
<dbReference type="InterPro" id="IPR050680">
    <property type="entry name" value="YpeA/RimI_acetyltransf"/>
</dbReference>
<evidence type="ECO:0000256" key="3">
    <source>
        <dbReference type="ARBA" id="ARBA00022679"/>
    </source>
</evidence>
<evidence type="ECO:0000256" key="6">
    <source>
        <dbReference type="SAM" id="MobiDB-lite"/>
    </source>
</evidence>
<dbReference type="InterPro" id="IPR016181">
    <property type="entry name" value="Acyl_CoA_acyltransferase"/>
</dbReference>
<dbReference type="AlphaFoldDB" id="S9SI05"/>
<protein>
    <recommendedName>
        <fullName evidence="5">[Ribosomal protein bS18]-alanine N-acetyltransferase</fullName>
        <ecNumber evidence="5">2.3.1.266</ecNumber>
    </recommendedName>
</protein>
<dbReference type="PROSITE" id="PS51186">
    <property type="entry name" value="GNAT"/>
    <property type="match status" value="1"/>
</dbReference>
<dbReference type="Gene3D" id="3.40.630.30">
    <property type="match status" value="1"/>
</dbReference>
<evidence type="ECO:0000256" key="5">
    <source>
        <dbReference type="RuleBase" id="RU363094"/>
    </source>
</evidence>
<dbReference type="SUPFAM" id="SSF55729">
    <property type="entry name" value="Acyl-CoA N-acyltransferases (Nat)"/>
    <property type="match status" value="1"/>
</dbReference>
<dbReference type="EC" id="2.3.1.266" evidence="5"/>
<dbReference type="eggNOG" id="COG0456">
    <property type="taxonomic scope" value="Bacteria"/>
</dbReference>
<comment type="function">
    <text evidence="5">Acetylates the N-terminal alanine of ribosomal protein bS18.</text>
</comment>
<dbReference type="Pfam" id="PF00583">
    <property type="entry name" value="Acetyltransf_1"/>
    <property type="match status" value="1"/>
</dbReference>
<gene>
    <name evidence="8" type="ORF">Salmuc_00785</name>
</gene>
<reference evidence="9" key="1">
    <citation type="journal article" date="2014" name="Stand. Genomic Sci.">
        <title>Genome sequence of the exopolysaccharide-producing Salipiger mucosus type strain (DSM 16094(T)), a moderately halophilic member of the Roseobacter clade.</title>
        <authorList>
            <person name="Riedel T."/>
            <person name="Spring S."/>
            <person name="Fiebig A."/>
            <person name="Petersen J."/>
            <person name="Kyrpides N.C."/>
            <person name="Goker M."/>
            <person name="Klenk H.P."/>
        </authorList>
    </citation>
    <scope>NUCLEOTIDE SEQUENCE [LARGE SCALE GENOMIC DNA]</scope>
    <source>
        <strain evidence="9">DSM 16094</strain>
    </source>
</reference>
<dbReference type="OrthoDB" id="9804026at2"/>
<sequence>MTPDRLAEIAARAYRHMTPWTAADIRDTLKQPSALLVTRMQAFVLGRVVADEAEIFALATDPEHQRRGAARAALAAFEQAAAERGAATVLLEVAEENEPARAFYAACGYEDCGRRRGYYHRPDGSRDDALLMRRSLTGRHPADTVNPAATRPKSG</sequence>
<dbReference type="EMBL" id="APVH01000005">
    <property type="protein sequence ID" value="EPX85969.1"/>
    <property type="molecule type" value="Genomic_DNA"/>
</dbReference>
<dbReference type="GO" id="GO:0008999">
    <property type="term" value="F:protein-N-terminal-alanine acetyltransferase activity"/>
    <property type="evidence" value="ECO:0007669"/>
    <property type="project" value="UniProtKB-EC"/>
</dbReference>
<dbReference type="HOGENOM" id="CLU_013985_23_2_5"/>
<feature type="region of interest" description="Disordered" evidence="6">
    <location>
        <begin position="135"/>
        <end position="155"/>
    </location>
</feature>
<comment type="similarity">
    <text evidence="1 5">Belongs to the acetyltransferase family. RimI subfamily.</text>
</comment>
<evidence type="ECO:0000256" key="4">
    <source>
        <dbReference type="ARBA" id="ARBA00023315"/>
    </source>
</evidence>
<accession>S9SI05</accession>
<keyword evidence="9" id="KW-1185">Reference proteome</keyword>
<keyword evidence="4 8" id="KW-0012">Acyltransferase</keyword>
<organism evidence="8 9">
    <name type="scientific">Salipiger mucosus DSM 16094</name>
    <dbReference type="NCBI Taxonomy" id="1123237"/>
    <lineage>
        <taxon>Bacteria</taxon>
        <taxon>Pseudomonadati</taxon>
        <taxon>Pseudomonadota</taxon>
        <taxon>Alphaproteobacteria</taxon>
        <taxon>Rhodobacterales</taxon>
        <taxon>Roseobacteraceae</taxon>
        <taxon>Salipiger</taxon>
    </lineage>
</organism>
<evidence type="ECO:0000256" key="1">
    <source>
        <dbReference type="ARBA" id="ARBA00005395"/>
    </source>
</evidence>
<keyword evidence="2 5" id="KW-0963">Cytoplasm</keyword>
<evidence type="ECO:0000313" key="8">
    <source>
        <dbReference type="EMBL" id="EPX85969.1"/>
    </source>
</evidence>
<dbReference type="STRING" id="1123237.Salmuc_00785"/>
<dbReference type="InterPro" id="IPR006464">
    <property type="entry name" value="AcTrfase_RimI/Ard1"/>
</dbReference>
<dbReference type="GO" id="GO:0005737">
    <property type="term" value="C:cytoplasm"/>
    <property type="evidence" value="ECO:0007669"/>
    <property type="project" value="UniProtKB-SubCell"/>
</dbReference>
<evidence type="ECO:0000259" key="7">
    <source>
        <dbReference type="PROSITE" id="PS51186"/>
    </source>
</evidence>
<comment type="caution">
    <text evidence="8">The sequence shown here is derived from an EMBL/GenBank/DDBJ whole genome shotgun (WGS) entry which is preliminary data.</text>
</comment>
<dbReference type="NCBIfam" id="TIGR01575">
    <property type="entry name" value="rimI"/>
    <property type="match status" value="1"/>
</dbReference>
<keyword evidence="3 8" id="KW-0808">Transferase</keyword>
<feature type="domain" description="N-acetyltransferase" evidence="7">
    <location>
        <begin position="1"/>
        <end position="137"/>
    </location>
</feature>
<comment type="catalytic activity">
    <reaction evidence="5">
        <text>N-terminal L-alanyl-[ribosomal protein bS18] + acetyl-CoA = N-terminal N(alpha)-acetyl-L-alanyl-[ribosomal protein bS18] + CoA + H(+)</text>
        <dbReference type="Rhea" id="RHEA:43756"/>
        <dbReference type="Rhea" id="RHEA-COMP:10676"/>
        <dbReference type="Rhea" id="RHEA-COMP:10677"/>
        <dbReference type="ChEBI" id="CHEBI:15378"/>
        <dbReference type="ChEBI" id="CHEBI:57287"/>
        <dbReference type="ChEBI" id="CHEBI:57288"/>
        <dbReference type="ChEBI" id="CHEBI:64718"/>
        <dbReference type="ChEBI" id="CHEBI:83683"/>
        <dbReference type="EC" id="2.3.1.266"/>
    </reaction>
</comment>
<evidence type="ECO:0000256" key="2">
    <source>
        <dbReference type="ARBA" id="ARBA00022490"/>
    </source>
</evidence>
<dbReference type="PANTHER" id="PTHR43420:SF44">
    <property type="entry name" value="ACETYLTRANSFERASE YPEA"/>
    <property type="match status" value="1"/>
</dbReference>
<comment type="subcellular location">
    <subcellularLocation>
        <location evidence="5">Cytoplasm</location>
    </subcellularLocation>
</comment>
<evidence type="ECO:0000313" key="9">
    <source>
        <dbReference type="Proteomes" id="UP000015347"/>
    </source>
</evidence>
<dbReference type="InterPro" id="IPR000182">
    <property type="entry name" value="GNAT_dom"/>
</dbReference>
<dbReference type="PANTHER" id="PTHR43420">
    <property type="entry name" value="ACETYLTRANSFERASE"/>
    <property type="match status" value="1"/>
</dbReference>
<dbReference type="Proteomes" id="UP000015347">
    <property type="component" value="Unassembled WGS sequence"/>
</dbReference>
<name>S9SI05_9RHOB</name>